<sequence length="199" mass="21193" precursor="true">MSPTKAALAAALFLAVSQIAVSLPDDRKKAINLSSDRAIYENNQGIYIGNVNMSQGSLKIRADKLTIVESDRKVEKVIAEGSPAYFEQQPRAEEGVVIASAQRIEYSLQQEEILLQRNASITHQGSKISGDRVVYSGRKQMVIADGGSNEKDNRVKMTLQPQAAPDDAPASGDNKGAAEPSPSPESTNAAPTPAAEGTQ</sequence>
<reference evidence="7" key="1">
    <citation type="submission" date="2021-07" db="EMBL/GenBank/DDBJ databases">
        <title>Zhongshania sp. CAU 1632 isolated from seawater.</title>
        <authorList>
            <person name="Kim W."/>
        </authorList>
    </citation>
    <scope>NUCLEOTIDE SEQUENCE</scope>
    <source>
        <strain evidence="7">CAU 1632</strain>
    </source>
</reference>
<proteinExistence type="inferred from homology"/>
<comment type="caution">
    <text evidence="7">The sequence shown here is derived from an EMBL/GenBank/DDBJ whole genome shotgun (WGS) entry which is preliminary data.</text>
</comment>
<accession>A0ABS6VPJ9</accession>
<evidence type="ECO:0000259" key="6">
    <source>
        <dbReference type="Pfam" id="PF03968"/>
    </source>
</evidence>
<dbReference type="Proteomes" id="UP001166291">
    <property type="component" value="Unassembled WGS sequence"/>
</dbReference>
<evidence type="ECO:0000313" key="7">
    <source>
        <dbReference type="EMBL" id="MBW2940243.1"/>
    </source>
</evidence>
<protein>
    <recommendedName>
        <fullName evidence="4">Lipopolysaccharide export system protein LptA</fullName>
    </recommendedName>
</protein>
<comment type="function">
    <text evidence="4">Involved in the assembly of lipopolysaccharide (LPS). Required for the translocation of LPS from the inner membrane to the outer membrane. May form a bridge between the inner membrane and the outer membrane, via interactions with LptC and LptD, thereby facilitating LPS transfer across the periplasm.</text>
</comment>
<dbReference type="InterPro" id="IPR052037">
    <property type="entry name" value="LPS_export_LptA"/>
</dbReference>
<evidence type="ECO:0000256" key="3">
    <source>
        <dbReference type="ARBA" id="ARBA00022764"/>
    </source>
</evidence>
<gene>
    <name evidence="4 7" type="primary">lptA</name>
    <name evidence="7" type="ORF">KXJ70_05625</name>
</gene>
<dbReference type="PANTHER" id="PTHR36504:SF1">
    <property type="entry name" value="LIPOPOLYSACCHARIDE EXPORT SYSTEM PROTEIN LPTA"/>
    <property type="match status" value="1"/>
</dbReference>
<feature type="compositionally biased region" description="Low complexity" evidence="5">
    <location>
        <begin position="160"/>
        <end position="170"/>
    </location>
</feature>
<dbReference type="NCBIfam" id="TIGR03002">
    <property type="entry name" value="outer_YhbN_LptA"/>
    <property type="match status" value="1"/>
</dbReference>
<dbReference type="EMBL" id="JAHWDQ010000001">
    <property type="protein sequence ID" value="MBW2940243.1"/>
    <property type="molecule type" value="Genomic_DNA"/>
</dbReference>
<comment type="subcellular location">
    <subcellularLocation>
        <location evidence="4">Periplasm</location>
    </subcellularLocation>
</comment>
<evidence type="ECO:0000256" key="1">
    <source>
        <dbReference type="ARBA" id="ARBA00022448"/>
    </source>
</evidence>
<evidence type="ECO:0000313" key="8">
    <source>
        <dbReference type="Proteomes" id="UP001166291"/>
    </source>
</evidence>
<feature type="signal peptide" evidence="4">
    <location>
        <begin position="1"/>
        <end position="22"/>
    </location>
</feature>
<feature type="domain" description="Organic solvent tolerance-like N-terminal" evidence="6">
    <location>
        <begin position="36"/>
        <end position="140"/>
    </location>
</feature>
<dbReference type="Gene3D" id="2.60.450.10">
    <property type="entry name" value="Lipopolysaccharide (LPS) transport protein A like domain"/>
    <property type="match status" value="1"/>
</dbReference>
<dbReference type="InterPro" id="IPR014340">
    <property type="entry name" value="LptA"/>
</dbReference>
<comment type="subunit">
    <text evidence="4">Component of the lipopolysaccharide transport and assembly complex.</text>
</comment>
<feature type="region of interest" description="Disordered" evidence="5">
    <location>
        <begin position="144"/>
        <end position="199"/>
    </location>
</feature>
<keyword evidence="1 4" id="KW-0813">Transport</keyword>
<evidence type="ECO:0000256" key="4">
    <source>
        <dbReference type="HAMAP-Rule" id="MF_01914"/>
    </source>
</evidence>
<dbReference type="PANTHER" id="PTHR36504">
    <property type="entry name" value="LIPOPOLYSACCHARIDE EXPORT SYSTEM PROTEIN LPTA"/>
    <property type="match status" value="1"/>
</dbReference>
<evidence type="ECO:0000256" key="2">
    <source>
        <dbReference type="ARBA" id="ARBA00022729"/>
    </source>
</evidence>
<name>A0ABS6VPJ9_9GAMM</name>
<comment type="similarity">
    <text evidence="4">Belongs to the LptA family.</text>
</comment>
<keyword evidence="2 4" id="KW-0732">Signal</keyword>
<organism evidence="7 8">
    <name type="scientific">Zhongshania aquimaris</name>
    <dbReference type="NCBI Taxonomy" id="2857107"/>
    <lineage>
        <taxon>Bacteria</taxon>
        <taxon>Pseudomonadati</taxon>
        <taxon>Pseudomonadota</taxon>
        <taxon>Gammaproteobacteria</taxon>
        <taxon>Cellvibrionales</taxon>
        <taxon>Spongiibacteraceae</taxon>
        <taxon>Zhongshania</taxon>
    </lineage>
</organism>
<feature type="chain" id="PRO_5044937265" description="Lipopolysaccharide export system protein LptA" evidence="4">
    <location>
        <begin position="23"/>
        <end position="199"/>
    </location>
</feature>
<dbReference type="RefSeq" id="WP_219042455.1">
    <property type="nucleotide sequence ID" value="NZ_JAHWDQ010000001.1"/>
</dbReference>
<dbReference type="InterPro" id="IPR005653">
    <property type="entry name" value="OstA-like_N"/>
</dbReference>
<evidence type="ECO:0000256" key="5">
    <source>
        <dbReference type="SAM" id="MobiDB-lite"/>
    </source>
</evidence>
<dbReference type="HAMAP" id="MF_01914">
    <property type="entry name" value="LPS_assembly_LptA"/>
    <property type="match status" value="1"/>
</dbReference>
<dbReference type="Pfam" id="PF03968">
    <property type="entry name" value="LptD_N"/>
    <property type="match status" value="1"/>
</dbReference>
<keyword evidence="3 4" id="KW-0574">Periplasm</keyword>
<keyword evidence="8" id="KW-1185">Reference proteome</keyword>